<evidence type="ECO:0000259" key="1">
    <source>
        <dbReference type="Pfam" id="PF16242"/>
    </source>
</evidence>
<dbReference type="InterPro" id="IPR038725">
    <property type="entry name" value="YdaG_split_barrel_FMN-bd"/>
</dbReference>
<keyword evidence="3" id="KW-1185">Reference proteome</keyword>
<organism evidence="2 3">
    <name type="scientific">Paenibacillus aurantius</name>
    <dbReference type="NCBI Taxonomy" id="2918900"/>
    <lineage>
        <taxon>Bacteria</taxon>
        <taxon>Bacillati</taxon>
        <taxon>Bacillota</taxon>
        <taxon>Bacilli</taxon>
        <taxon>Bacillales</taxon>
        <taxon>Paenibacillaceae</taxon>
        <taxon>Paenibacillus</taxon>
    </lineage>
</organism>
<name>A0AA96LE47_9BACL</name>
<dbReference type="AlphaFoldDB" id="A0AA96LE47"/>
<evidence type="ECO:0000313" key="2">
    <source>
        <dbReference type="EMBL" id="WNQ12112.1"/>
    </source>
</evidence>
<dbReference type="InterPro" id="IPR052917">
    <property type="entry name" value="Stress-Dev_Protein"/>
</dbReference>
<dbReference type="Gene3D" id="2.30.110.10">
    <property type="entry name" value="Electron Transport, Fmn-binding Protein, Chain A"/>
    <property type="match status" value="1"/>
</dbReference>
<gene>
    <name evidence="2" type="ORF">MJA45_03355</name>
</gene>
<protein>
    <submittedName>
        <fullName evidence="2">Pyridoxamine 5'-phosphate oxidase family protein</fullName>
    </submittedName>
</protein>
<sequence>MAAMEMLWKEEVGNGISALVNEATTIMVSSVDEHGYPNTKQMFKMKHDGLETFWFSTNTSSMRVKQFQRNPHASLYFVGKSNGLMLVGDMKVRQDRDSKEWLWVEGSEKYYPLGVEDPDYCVLEFVAKTANYYGSLQKYIFDIKEWKPYALSILR</sequence>
<evidence type="ECO:0000313" key="3">
    <source>
        <dbReference type="Proteomes" id="UP001305702"/>
    </source>
</evidence>
<dbReference type="KEGG" id="paun:MJA45_03355"/>
<dbReference type="PANTHER" id="PTHR34818:SF1">
    <property type="entry name" value="PROTEIN BLI-3"/>
    <property type="match status" value="1"/>
</dbReference>
<dbReference type="SUPFAM" id="SSF50475">
    <property type="entry name" value="FMN-binding split barrel"/>
    <property type="match status" value="1"/>
</dbReference>
<dbReference type="EMBL" id="CP130318">
    <property type="protein sequence ID" value="WNQ12112.1"/>
    <property type="molecule type" value="Genomic_DNA"/>
</dbReference>
<feature type="domain" description="General stress protein FMN-binding split barrel" evidence="1">
    <location>
        <begin position="16"/>
        <end position="136"/>
    </location>
</feature>
<dbReference type="RefSeq" id="WP_315605889.1">
    <property type="nucleotide sequence ID" value="NZ_CP130318.1"/>
</dbReference>
<dbReference type="Proteomes" id="UP001305702">
    <property type="component" value="Chromosome"/>
</dbReference>
<reference evidence="2 3" key="1">
    <citation type="submission" date="2022-02" db="EMBL/GenBank/DDBJ databases">
        <title>Paenibacillus sp. MBLB1776 Whole Genome Shotgun Sequencing.</title>
        <authorList>
            <person name="Hwang C.Y."/>
            <person name="Cho E.-S."/>
            <person name="Seo M.-J."/>
        </authorList>
    </citation>
    <scope>NUCLEOTIDE SEQUENCE [LARGE SCALE GENOMIC DNA]</scope>
    <source>
        <strain evidence="2 3">MBLB1776</strain>
    </source>
</reference>
<proteinExistence type="predicted"/>
<accession>A0AA96LE47</accession>
<dbReference type="InterPro" id="IPR012349">
    <property type="entry name" value="Split_barrel_FMN-bd"/>
</dbReference>
<dbReference type="Pfam" id="PF16242">
    <property type="entry name" value="Pyrid_ox_like"/>
    <property type="match status" value="1"/>
</dbReference>
<dbReference type="PANTHER" id="PTHR34818">
    <property type="entry name" value="PROTEIN BLI-3"/>
    <property type="match status" value="1"/>
</dbReference>